<keyword evidence="2" id="KW-1133">Transmembrane helix</keyword>
<dbReference type="AlphaFoldDB" id="A0A9W9EU51"/>
<dbReference type="OrthoDB" id="4369808at2759"/>
<keyword evidence="4" id="KW-1185">Reference proteome</keyword>
<feature type="compositionally biased region" description="Low complexity" evidence="1">
    <location>
        <begin position="235"/>
        <end position="251"/>
    </location>
</feature>
<feature type="compositionally biased region" description="Polar residues" evidence="1">
    <location>
        <begin position="140"/>
        <end position="155"/>
    </location>
</feature>
<feature type="transmembrane region" description="Helical" evidence="2">
    <location>
        <begin position="271"/>
        <end position="296"/>
    </location>
</feature>
<feature type="compositionally biased region" description="Polar residues" evidence="1">
    <location>
        <begin position="252"/>
        <end position="264"/>
    </location>
</feature>
<evidence type="ECO:0000256" key="1">
    <source>
        <dbReference type="SAM" id="MobiDB-lite"/>
    </source>
</evidence>
<name>A0A9W9EU51_9EURO</name>
<feature type="compositionally biased region" description="Basic residues" evidence="1">
    <location>
        <begin position="302"/>
        <end position="317"/>
    </location>
</feature>
<feature type="compositionally biased region" description="Low complexity" evidence="1">
    <location>
        <begin position="96"/>
        <end position="139"/>
    </location>
</feature>
<dbReference type="Proteomes" id="UP001149165">
    <property type="component" value="Unassembled WGS sequence"/>
</dbReference>
<keyword evidence="2" id="KW-0812">Transmembrane</keyword>
<evidence type="ECO:0000313" key="3">
    <source>
        <dbReference type="EMBL" id="KAJ5087996.1"/>
    </source>
</evidence>
<feature type="compositionally biased region" description="Polar residues" evidence="1">
    <location>
        <begin position="321"/>
        <end position="330"/>
    </location>
</feature>
<protein>
    <submittedName>
        <fullName evidence="3">Uncharacterized protein</fullName>
    </submittedName>
</protein>
<reference evidence="3" key="2">
    <citation type="journal article" date="2023" name="IMA Fungus">
        <title>Comparative genomic study of the Penicillium genus elucidates a diverse pangenome and 15 lateral gene transfer events.</title>
        <authorList>
            <person name="Petersen C."/>
            <person name="Sorensen T."/>
            <person name="Nielsen M.R."/>
            <person name="Sondergaard T.E."/>
            <person name="Sorensen J.L."/>
            <person name="Fitzpatrick D.A."/>
            <person name="Frisvad J.C."/>
            <person name="Nielsen K.L."/>
        </authorList>
    </citation>
    <scope>NUCLEOTIDE SEQUENCE</scope>
    <source>
        <strain evidence="3">IBT 30069</strain>
    </source>
</reference>
<proteinExistence type="predicted"/>
<organism evidence="3 4">
    <name type="scientific">Penicillium angulare</name>
    <dbReference type="NCBI Taxonomy" id="116970"/>
    <lineage>
        <taxon>Eukaryota</taxon>
        <taxon>Fungi</taxon>
        <taxon>Dikarya</taxon>
        <taxon>Ascomycota</taxon>
        <taxon>Pezizomycotina</taxon>
        <taxon>Eurotiomycetes</taxon>
        <taxon>Eurotiomycetidae</taxon>
        <taxon>Eurotiales</taxon>
        <taxon>Aspergillaceae</taxon>
        <taxon>Penicillium</taxon>
    </lineage>
</organism>
<evidence type="ECO:0000256" key="2">
    <source>
        <dbReference type="SAM" id="Phobius"/>
    </source>
</evidence>
<gene>
    <name evidence="3" type="ORF">N7456_011612</name>
</gene>
<feature type="region of interest" description="Disordered" evidence="1">
    <location>
        <begin position="302"/>
        <end position="331"/>
    </location>
</feature>
<dbReference type="EMBL" id="JAPQKH010000007">
    <property type="protein sequence ID" value="KAJ5087996.1"/>
    <property type="molecule type" value="Genomic_DNA"/>
</dbReference>
<reference evidence="3" key="1">
    <citation type="submission" date="2022-11" db="EMBL/GenBank/DDBJ databases">
        <authorList>
            <person name="Petersen C."/>
        </authorList>
    </citation>
    <scope>NUCLEOTIDE SEQUENCE</scope>
    <source>
        <strain evidence="3">IBT 30069</strain>
    </source>
</reference>
<evidence type="ECO:0000313" key="4">
    <source>
        <dbReference type="Proteomes" id="UP001149165"/>
    </source>
</evidence>
<keyword evidence="2" id="KW-0472">Membrane</keyword>
<feature type="region of interest" description="Disordered" evidence="1">
    <location>
        <begin position="96"/>
        <end position="155"/>
    </location>
</feature>
<sequence length="530" mass="57056">MDNVSLTTSLTHHQSDFEKVSNTARGLTEVTLTEVTLTEVTLTEVTLTEVTLTEVTLTEVTLTSLFTETVHPTLVFTTAVTLPGTLPVTLPGTTPVVSSDTTSSQTVHTQSEISQTRISSTEATASESTTSETISAQTSKIHTTESQVTSDASRLNTQLPTATSEISSTTLAMSTSSYQQVNTTPVLDASTDSVLMFMSITAQQSFEPSLSPYHSVPEATPIAASSARVSSRVSSTFATSPSPSPMPTVLTGSSASTHAPSAQGNMNRHTMAAVIGGSLGGAAAVVAVIILAFILLKRRRRRNEKHLRQSSRQRLIRNSKDSMSSFNSPNPCEPSPLFFPAERTISVPRTVSVPQALFSPPVTSVAAHQGYNPATHQYDVTHATSNQDLLTNSMYLHQEFNPNALEYDHMDSEHSPVSPMIEISPPSRSVSNYSRSSWDAGSSRPCSRLPNYFELAFSPGELGGTHLSAESTLTLPDTRSSRYSNFLEQPQTHDSVRSDPFDLEVPANGEYAECDQPLPPPPAAAWRFPF</sequence>
<accession>A0A9W9EU51</accession>
<feature type="region of interest" description="Disordered" evidence="1">
    <location>
        <begin position="235"/>
        <end position="264"/>
    </location>
</feature>
<comment type="caution">
    <text evidence="3">The sequence shown here is derived from an EMBL/GenBank/DDBJ whole genome shotgun (WGS) entry which is preliminary data.</text>
</comment>